<reference evidence="2 3" key="1">
    <citation type="submission" date="2016-07" db="EMBL/GenBank/DDBJ databases">
        <title>Pervasive Adenine N6-methylation of Active Genes in Fungi.</title>
        <authorList>
            <consortium name="DOE Joint Genome Institute"/>
            <person name="Mondo S.J."/>
            <person name="Dannebaum R.O."/>
            <person name="Kuo R.C."/>
            <person name="Labutti K."/>
            <person name="Haridas S."/>
            <person name="Kuo A."/>
            <person name="Salamov A."/>
            <person name="Ahrendt S.R."/>
            <person name="Lipzen A."/>
            <person name="Sullivan W."/>
            <person name="Andreopoulos W.B."/>
            <person name="Clum A."/>
            <person name="Lindquist E."/>
            <person name="Daum C."/>
            <person name="Ramamoorthy G.K."/>
            <person name="Gryganskyi A."/>
            <person name="Culley D."/>
            <person name="Magnuson J.K."/>
            <person name="James T.Y."/>
            <person name="O'Malley M.A."/>
            <person name="Stajich J.E."/>
            <person name="Spatafora J.W."/>
            <person name="Visel A."/>
            <person name="Grigoriev I.V."/>
        </authorList>
    </citation>
    <scope>NUCLEOTIDE SEQUENCE [LARGE SCALE GENOMIC DNA]</scope>
    <source>
        <strain evidence="2 3">NRRL 2496</strain>
    </source>
</reference>
<organism evidence="2 3">
    <name type="scientific">Syncephalastrum racemosum</name>
    <name type="common">Filamentous fungus</name>
    <dbReference type="NCBI Taxonomy" id="13706"/>
    <lineage>
        <taxon>Eukaryota</taxon>
        <taxon>Fungi</taxon>
        <taxon>Fungi incertae sedis</taxon>
        <taxon>Mucoromycota</taxon>
        <taxon>Mucoromycotina</taxon>
        <taxon>Mucoromycetes</taxon>
        <taxon>Mucorales</taxon>
        <taxon>Syncephalastraceae</taxon>
        <taxon>Syncephalastrum</taxon>
    </lineage>
</organism>
<sequence length="132" mass="15159">MTYTPFSGFKSCLDAWRKANQDGAALLAEINRDDLDTTRELLRQVIENLRTILDRMYQERDKAEKDPGTADEKRIILRKCVDMYDQEFMVKSSIGTILSEASFFTSQQVTGSFALWKTEAYIDTEVVNQIST</sequence>
<gene>
    <name evidence="2" type="ORF">BCR43DRAFT_496160</name>
</gene>
<keyword evidence="1" id="KW-0175">Coiled coil</keyword>
<dbReference type="AlphaFoldDB" id="A0A1X2H3L8"/>
<name>A0A1X2H3L8_SYNRA</name>
<evidence type="ECO:0000313" key="3">
    <source>
        <dbReference type="Proteomes" id="UP000242180"/>
    </source>
</evidence>
<dbReference type="OMA" id="ENINLMR"/>
<dbReference type="OrthoDB" id="2232122at2759"/>
<protein>
    <submittedName>
        <fullName evidence="2">Uncharacterized protein</fullName>
    </submittedName>
</protein>
<accession>A0A1X2H3L8</accession>
<proteinExistence type="predicted"/>
<keyword evidence="3" id="KW-1185">Reference proteome</keyword>
<evidence type="ECO:0000313" key="2">
    <source>
        <dbReference type="EMBL" id="ORY92987.1"/>
    </source>
</evidence>
<dbReference type="InParanoid" id="A0A1X2H3L8"/>
<comment type="caution">
    <text evidence="2">The sequence shown here is derived from an EMBL/GenBank/DDBJ whole genome shotgun (WGS) entry which is preliminary data.</text>
</comment>
<feature type="coiled-coil region" evidence="1">
    <location>
        <begin position="39"/>
        <end position="66"/>
    </location>
</feature>
<dbReference type="EMBL" id="MCGN01000009">
    <property type="protein sequence ID" value="ORY92987.1"/>
    <property type="molecule type" value="Genomic_DNA"/>
</dbReference>
<dbReference type="Proteomes" id="UP000242180">
    <property type="component" value="Unassembled WGS sequence"/>
</dbReference>
<evidence type="ECO:0000256" key="1">
    <source>
        <dbReference type="SAM" id="Coils"/>
    </source>
</evidence>